<dbReference type="STRING" id="230819.A0A5C3KLT8"/>
<proteinExistence type="predicted"/>
<name>A0A5C3KLT8_COPMA</name>
<dbReference type="OrthoDB" id="2593747at2759"/>
<dbReference type="CDD" id="cd18186">
    <property type="entry name" value="BTB_POZ_ZBTB_KLHL-like"/>
    <property type="match status" value="1"/>
</dbReference>
<evidence type="ECO:0000313" key="2">
    <source>
        <dbReference type="Proteomes" id="UP000307440"/>
    </source>
</evidence>
<accession>A0A5C3KLT8</accession>
<evidence type="ECO:0008006" key="3">
    <source>
        <dbReference type="Google" id="ProtNLM"/>
    </source>
</evidence>
<organism evidence="1 2">
    <name type="scientific">Coprinopsis marcescibilis</name>
    <name type="common">Agaric fungus</name>
    <name type="synonym">Psathyrella marcescibilis</name>
    <dbReference type="NCBI Taxonomy" id="230819"/>
    <lineage>
        <taxon>Eukaryota</taxon>
        <taxon>Fungi</taxon>
        <taxon>Dikarya</taxon>
        <taxon>Basidiomycota</taxon>
        <taxon>Agaricomycotina</taxon>
        <taxon>Agaricomycetes</taxon>
        <taxon>Agaricomycetidae</taxon>
        <taxon>Agaricales</taxon>
        <taxon>Agaricineae</taxon>
        <taxon>Psathyrellaceae</taxon>
        <taxon>Coprinopsis</taxon>
    </lineage>
</organism>
<evidence type="ECO:0000313" key="1">
    <source>
        <dbReference type="EMBL" id="TFK21329.1"/>
    </source>
</evidence>
<reference evidence="1 2" key="1">
    <citation type="journal article" date="2019" name="Nat. Ecol. Evol.">
        <title>Megaphylogeny resolves global patterns of mushroom evolution.</title>
        <authorList>
            <person name="Varga T."/>
            <person name="Krizsan K."/>
            <person name="Foldi C."/>
            <person name="Dima B."/>
            <person name="Sanchez-Garcia M."/>
            <person name="Sanchez-Ramirez S."/>
            <person name="Szollosi G.J."/>
            <person name="Szarkandi J.G."/>
            <person name="Papp V."/>
            <person name="Albert L."/>
            <person name="Andreopoulos W."/>
            <person name="Angelini C."/>
            <person name="Antonin V."/>
            <person name="Barry K.W."/>
            <person name="Bougher N.L."/>
            <person name="Buchanan P."/>
            <person name="Buyck B."/>
            <person name="Bense V."/>
            <person name="Catcheside P."/>
            <person name="Chovatia M."/>
            <person name="Cooper J."/>
            <person name="Damon W."/>
            <person name="Desjardin D."/>
            <person name="Finy P."/>
            <person name="Geml J."/>
            <person name="Haridas S."/>
            <person name="Hughes K."/>
            <person name="Justo A."/>
            <person name="Karasinski D."/>
            <person name="Kautmanova I."/>
            <person name="Kiss B."/>
            <person name="Kocsube S."/>
            <person name="Kotiranta H."/>
            <person name="LaButti K.M."/>
            <person name="Lechner B.E."/>
            <person name="Liimatainen K."/>
            <person name="Lipzen A."/>
            <person name="Lukacs Z."/>
            <person name="Mihaltcheva S."/>
            <person name="Morgado L.N."/>
            <person name="Niskanen T."/>
            <person name="Noordeloos M.E."/>
            <person name="Ohm R.A."/>
            <person name="Ortiz-Santana B."/>
            <person name="Ovrebo C."/>
            <person name="Racz N."/>
            <person name="Riley R."/>
            <person name="Savchenko A."/>
            <person name="Shiryaev A."/>
            <person name="Soop K."/>
            <person name="Spirin V."/>
            <person name="Szebenyi C."/>
            <person name="Tomsovsky M."/>
            <person name="Tulloss R.E."/>
            <person name="Uehling J."/>
            <person name="Grigoriev I.V."/>
            <person name="Vagvolgyi C."/>
            <person name="Papp T."/>
            <person name="Martin F.M."/>
            <person name="Miettinen O."/>
            <person name="Hibbett D.S."/>
            <person name="Nagy L.G."/>
        </authorList>
    </citation>
    <scope>NUCLEOTIDE SEQUENCE [LARGE SCALE GENOMIC DNA]</scope>
    <source>
        <strain evidence="1 2">CBS 121175</strain>
    </source>
</reference>
<protein>
    <recommendedName>
        <fullName evidence="3">BTB domain-containing protein</fullName>
    </recommendedName>
</protein>
<dbReference type="EMBL" id="ML210271">
    <property type="protein sequence ID" value="TFK21329.1"/>
    <property type="molecule type" value="Genomic_DNA"/>
</dbReference>
<keyword evidence="2" id="KW-1185">Reference proteome</keyword>
<dbReference type="InterPro" id="IPR011333">
    <property type="entry name" value="SKP1/BTB/POZ_sf"/>
</dbReference>
<gene>
    <name evidence="1" type="ORF">FA15DRAFT_645737</name>
</gene>
<dbReference type="Gene3D" id="3.30.710.10">
    <property type="entry name" value="Potassium Channel Kv1.1, Chain A"/>
    <property type="match status" value="1"/>
</dbReference>
<dbReference type="AlphaFoldDB" id="A0A5C3KLT8"/>
<dbReference type="SUPFAM" id="SSF54695">
    <property type="entry name" value="POZ domain"/>
    <property type="match status" value="1"/>
</dbReference>
<dbReference type="Proteomes" id="UP000307440">
    <property type="component" value="Unassembled WGS sequence"/>
</dbReference>
<sequence>MSETGPSEQKHAPERNFFWECIVFKVEDELFSVPKNEFVRVSDVFADMFEMPSGEGRDRDHPITLEGYTKREFRSLLNVMFPLHEYLIPDSGTTLKFSKEEWLGVLKLASTWNMAKIKGYAAQEIGKLTDEQAIRPLEKIQLARRHSVPNWLEEGITSLLEQSEPTPLDEFEETVGLSTASRILAIRDACGSGVLVGTSSPQLSVSNRFRMDSMRCGNCASSAVIFTKHTCQHCKTTLTAGSVLSFASAPADVSRQHTISLTEALCGSCNRCPFPPKGAAFACPTCSSSHYVSHSAIRVQTFSVFHARKRLIDKYFGEEIKEHRSWVA</sequence>